<reference evidence="1 2" key="1">
    <citation type="journal article" date="2023" name="Plants (Basel)">
        <title>Bridging the Gap: Combining Genomics and Transcriptomics Approaches to Understand Stylosanthes scabra, an Orphan Legume from the Brazilian Caatinga.</title>
        <authorList>
            <person name="Ferreira-Neto J.R.C."/>
            <person name="da Silva M.D."/>
            <person name="Binneck E."/>
            <person name="de Melo N.F."/>
            <person name="da Silva R.H."/>
            <person name="de Melo A.L.T.M."/>
            <person name="Pandolfi V."/>
            <person name="Bustamante F.O."/>
            <person name="Brasileiro-Vidal A.C."/>
            <person name="Benko-Iseppon A.M."/>
        </authorList>
    </citation>
    <scope>NUCLEOTIDE SEQUENCE [LARGE SCALE GENOMIC DNA]</scope>
    <source>
        <tissue evidence="1">Leaves</tissue>
    </source>
</reference>
<gene>
    <name evidence="1" type="ORF">PIB30_086362</name>
</gene>
<dbReference type="Proteomes" id="UP001341840">
    <property type="component" value="Unassembled WGS sequence"/>
</dbReference>
<evidence type="ECO:0000313" key="2">
    <source>
        <dbReference type="Proteomes" id="UP001341840"/>
    </source>
</evidence>
<dbReference type="EMBL" id="JASCZI010243133">
    <property type="protein sequence ID" value="MED6212725.1"/>
    <property type="molecule type" value="Genomic_DNA"/>
</dbReference>
<comment type="caution">
    <text evidence="1">The sequence shown here is derived from an EMBL/GenBank/DDBJ whole genome shotgun (WGS) entry which is preliminary data.</text>
</comment>
<accession>A0ABU6YQN3</accession>
<protein>
    <submittedName>
        <fullName evidence="1">Uncharacterized protein</fullName>
    </submittedName>
</protein>
<dbReference type="PANTHER" id="PTHR44378">
    <property type="entry name" value="ACYL-ACTIVATING ENZYME 17, PEROXISOMAL-RELATED"/>
    <property type="match status" value="1"/>
</dbReference>
<keyword evidence="2" id="KW-1185">Reference proteome</keyword>
<name>A0ABU6YQN3_9FABA</name>
<organism evidence="1 2">
    <name type="scientific">Stylosanthes scabra</name>
    <dbReference type="NCBI Taxonomy" id="79078"/>
    <lineage>
        <taxon>Eukaryota</taxon>
        <taxon>Viridiplantae</taxon>
        <taxon>Streptophyta</taxon>
        <taxon>Embryophyta</taxon>
        <taxon>Tracheophyta</taxon>
        <taxon>Spermatophyta</taxon>
        <taxon>Magnoliopsida</taxon>
        <taxon>eudicotyledons</taxon>
        <taxon>Gunneridae</taxon>
        <taxon>Pentapetalae</taxon>
        <taxon>rosids</taxon>
        <taxon>fabids</taxon>
        <taxon>Fabales</taxon>
        <taxon>Fabaceae</taxon>
        <taxon>Papilionoideae</taxon>
        <taxon>50 kb inversion clade</taxon>
        <taxon>dalbergioids sensu lato</taxon>
        <taxon>Dalbergieae</taxon>
        <taxon>Pterocarpus clade</taxon>
        <taxon>Stylosanthes</taxon>
    </lineage>
</organism>
<dbReference type="PANTHER" id="PTHR44378:SF1">
    <property type="entry name" value="ACYL-ACTIVATING ENZYME 18, PEROXISOMAL-RELATED"/>
    <property type="match status" value="1"/>
</dbReference>
<sequence>MVLGCSHAGVTILGTVPSIVKTWNNMQYMKDLDWTKIKTFCSTSETSNVDDDLWLSLKSDYKPVIEIGGDPELAYDDGEVDAVWGEEEHDVALAVADAEFKNGGGNTVDGSPGLVEGEVAAGGGIDEGDPAIVGL</sequence>
<evidence type="ECO:0000313" key="1">
    <source>
        <dbReference type="EMBL" id="MED6212725.1"/>
    </source>
</evidence>
<proteinExistence type="predicted"/>